<evidence type="ECO:0000313" key="11">
    <source>
        <dbReference type="Proteomes" id="UP001484239"/>
    </source>
</evidence>
<evidence type="ECO:0000259" key="8">
    <source>
        <dbReference type="Pfam" id="PF02687"/>
    </source>
</evidence>
<dbReference type="Pfam" id="PF02687">
    <property type="entry name" value="FtsX"/>
    <property type="match status" value="2"/>
</dbReference>
<reference evidence="10 11" key="1">
    <citation type="submission" date="2024-02" db="EMBL/GenBank/DDBJ databases">
        <title>A novel Gemmatimonadota bacterium.</title>
        <authorList>
            <person name="Du Z.-J."/>
            <person name="Ye Y.-Q."/>
        </authorList>
    </citation>
    <scope>NUCLEOTIDE SEQUENCE [LARGE SCALE GENOMIC DNA]</scope>
    <source>
        <strain evidence="10 11">DH-20</strain>
    </source>
</reference>
<dbReference type="NCBIfam" id="TIGR03434">
    <property type="entry name" value="ADOP"/>
    <property type="match status" value="1"/>
</dbReference>
<dbReference type="InterPro" id="IPR017800">
    <property type="entry name" value="ADOP"/>
</dbReference>
<dbReference type="Proteomes" id="UP001484239">
    <property type="component" value="Unassembled WGS sequence"/>
</dbReference>
<evidence type="ECO:0000313" key="10">
    <source>
        <dbReference type="EMBL" id="MEK9502911.1"/>
    </source>
</evidence>
<feature type="transmembrane region" description="Helical" evidence="7">
    <location>
        <begin position="865"/>
        <end position="884"/>
    </location>
</feature>
<dbReference type="InterPro" id="IPR003838">
    <property type="entry name" value="ABC3_permease_C"/>
</dbReference>
<dbReference type="PANTHER" id="PTHR30572">
    <property type="entry name" value="MEMBRANE COMPONENT OF TRANSPORTER-RELATED"/>
    <property type="match status" value="1"/>
</dbReference>
<protein>
    <submittedName>
        <fullName evidence="10">ABC transporter permease</fullName>
    </submittedName>
</protein>
<proteinExistence type="inferred from homology"/>
<dbReference type="Pfam" id="PF12704">
    <property type="entry name" value="MacB_PCD"/>
    <property type="match status" value="2"/>
</dbReference>
<comment type="caution">
    <text evidence="10">The sequence shown here is derived from an EMBL/GenBank/DDBJ whole genome shotgun (WGS) entry which is preliminary data.</text>
</comment>
<comment type="similarity">
    <text evidence="6">Belongs to the ABC-4 integral membrane protein family.</text>
</comment>
<keyword evidence="11" id="KW-1185">Reference proteome</keyword>
<keyword evidence="3 7" id="KW-0812">Transmembrane</keyword>
<keyword evidence="5 7" id="KW-0472">Membrane</keyword>
<dbReference type="EMBL" id="JBBHLI010000017">
    <property type="protein sequence ID" value="MEK9502911.1"/>
    <property type="molecule type" value="Genomic_DNA"/>
</dbReference>
<gene>
    <name evidence="10" type="ORF">WI372_18085</name>
</gene>
<feature type="domain" description="MacB-like periplasmic core" evidence="9">
    <location>
        <begin position="109"/>
        <end position="330"/>
    </location>
</feature>
<dbReference type="InterPro" id="IPR025857">
    <property type="entry name" value="MacB_PCD"/>
</dbReference>
<feature type="transmembrane region" description="Helical" evidence="7">
    <location>
        <begin position="365"/>
        <end position="397"/>
    </location>
</feature>
<evidence type="ECO:0000256" key="2">
    <source>
        <dbReference type="ARBA" id="ARBA00022475"/>
    </source>
</evidence>
<comment type="subcellular location">
    <subcellularLocation>
        <location evidence="1">Cell membrane</location>
        <topology evidence="1">Multi-pass membrane protein</topology>
    </subcellularLocation>
</comment>
<sequence>MTPARQGGPLFRLALRLLPRRLREEHGAEMTELYRARLERATGAVARARARIRGVADIVATALATRAGRRSAADGFTGRRRGGGWTMDATLQELRQTVRNLARSPGFTLGAVALLAIGIGVNTTVFTVVDALLFRPPPWDEAERVVHIYQHSDEGEPSSTSFPAYRDMAALDLFESVGATVPWSARWERGDERIEVDVEYATSTLLDVLGLAPDRGRWFEAALDRPGAGFAAVVSFPTWVSRFGADPDVVGSTVVLNGEAVTIVGVGPRTLPSSFPPFVTDFWLSISSTPLGGQFMVDNLERRADHWYDVRARLAPGAIVAQASAAMEALAARLAADFPEFNEGRDISVFAADDIRTHPTSDGDLFAAGTLLAAVVGVILLLACANLANLLLVRGLGRAGEMAVRRALGAGRTRVARLFLFEALILSVIGGGLGVLLTAWAVRLIPTLPPPGVFPGLLELHLDGRVLVWALTLVVATGLLFGVAPALRAARTDLSGTLRDEGRTSSLGRGTARMRNALLAIQVAASLVLVLGTGLLVRSLAATSAADPGIAVDRLAWIRTDLAAVAESPDERRILLDQLRERLAALPGVEGVAATSRLPAQFGGSTTTEVEDYSPPSGTGATELDFAVVDDGYFAAAGLHLLAGRGFGPDDVADGPTAIVINETAARTFWGEVEVVGRRMRGQGSENWTRTVVGVVSDAPVSTLSEDVPPAFYFSERQLGGIAAPYLIVRTADEPATVLPSLRAALAEARPALSVDGLGTLADHFGSTLAGPRLATLLVGAFSLLAAVLAGLGIYGIVSFGVARRTSELGIRMALGAGRGRVVRMVLRDVWGMVFWGLLAGLAAAAIVAPRVAALLYGVNGGDPLAFGGAIVFIVAVAAFAAWLPARRAASADPAAALRGS</sequence>
<feature type="domain" description="MacB-like periplasmic core" evidence="9">
    <location>
        <begin position="548"/>
        <end position="733"/>
    </location>
</feature>
<evidence type="ECO:0000256" key="7">
    <source>
        <dbReference type="SAM" id="Phobius"/>
    </source>
</evidence>
<feature type="transmembrane region" description="Helical" evidence="7">
    <location>
        <begin position="777"/>
        <end position="803"/>
    </location>
</feature>
<keyword evidence="2" id="KW-1003">Cell membrane</keyword>
<dbReference type="PANTHER" id="PTHR30572:SF4">
    <property type="entry name" value="ABC TRANSPORTER PERMEASE YTRF"/>
    <property type="match status" value="1"/>
</dbReference>
<feature type="transmembrane region" description="Helical" evidence="7">
    <location>
        <begin position="466"/>
        <end position="487"/>
    </location>
</feature>
<accession>A0ABU9EEE1</accession>
<feature type="transmembrane region" description="Helical" evidence="7">
    <location>
        <begin position="418"/>
        <end position="446"/>
    </location>
</feature>
<feature type="transmembrane region" description="Helical" evidence="7">
    <location>
        <begin position="834"/>
        <end position="859"/>
    </location>
</feature>
<evidence type="ECO:0000256" key="1">
    <source>
        <dbReference type="ARBA" id="ARBA00004651"/>
    </source>
</evidence>
<keyword evidence="4 7" id="KW-1133">Transmembrane helix</keyword>
<evidence type="ECO:0000256" key="4">
    <source>
        <dbReference type="ARBA" id="ARBA00022989"/>
    </source>
</evidence>
<name>A0ABU9EEE1_9BACT</name>
<evidence type="ECO:0000259" key="9">
    <source>
        <dbReference type="Pfam" id="PF12704"/>
    </source>
</evidence>
<feature type="domain" description="ABC3 transporter permease C-terminal" evidence="8">
    <location>
        <begin position="781"/>
        <end position="894"/>
    </location>
</feature>
<evidence type="ECO:0000256" key="6">
    <source>
        <dbReference type="ARBA" id="ARBA00038076"/>
    </source>
</evidence>
<evidence type="ECO:0000256" key="5">
    <source>
        <dbReference type="ARBA" id="ARBA00023136"/>
    </source>
</evidence>
<feature type="domain" description="ABC3 transporter permease C-terminal" evidence="8">
    <location>
        <begin position="375"/>
        <end position="493"/>
    </location>
</feature>
<dbReference type="InterPro" id="IPR050250">
    <property type="entry name" value="Macrolide_Exporter_MacB"/>
</dbReference>
<evidence type="ECO:0000256" key="3">
    <source>
        <dbReference type="ARBA" id="ARBA00022692"/>
    </source>
</evidence>
<feature type="transmembrane region" description="Helical" evidence="7">
    <location>
        <begin position="517"/>
        <end position="537"/>
    </location>
</feature>
<organism evidence="10 11">
    <name type="scientific">Gaopeijia maritima</name>
    <dbReference type="NCBI Taxonomy" id="3119007"/>
    <lineage>
        <taxon>Bacteria</taxon>
        <taxon>Pseudomonadati</taxon>
        <taxon>Gemmatimonadota</taxon>
        <taxon>Longimicrobiia</taxon>
        <taxon>Gaopeijiales</taxon>
        <taxon>Gaopeijiaceae</taxon>
        <taxon>Gaopeijia</taxon>
    </lineage>
</organism>
<dbReference type="RefSeq" id="WP_405287555.1">
    <property type="nucleotide sequence ID" value="NZ_JBBHLI010000017.1"/>
</dbReference>